<evidence type="ECO:0000313" key="5">
    <source>
        <dbReference type="EMBL" id="TCZ73330.1"/>
    </source>
</evidence>
<reference evidence="5 6" key="1">
    <citation type="submission" date="2019-03" db="EMBL/GenBank/DDBJ databases">
        <authorList>
            <person name="Kim M.K.M."/>
        </authorList>
    </citation>
    <scope>NUCLEOTIDE SEQUENCE [LARGE SCALE GENOMIC DNA]</scope>
    <source>
        <strain evidence="5 6">17J68-15</strain>
    </source>
</reference>
<dbReference type="PANTHER" id="PTHR10357">
    <property type="entry name" value="ALPHA-AMYLASE FAMILY MEMBER"/>
    <property type="match status" value="1"/>
</dbReference>
<dbReference type="SUPFAM" id="SSF51011">
    <property type="entry name" value="Glycosyl hydrolase domain"/>
    <property type="match status" value="1"/>
</dbReference>
<dbReference type="InterPro" id="IPR013783">
    <property type="entry name" value="Ig-like_fold"/>
</dbReference>
<dbReference type="Pfam" id="PF10438">
    <property type="entry name" value="Cyc-maltodext_C"/>
    <property type="match status" value="1"/>
</dbReference>
<dbReference type="PANTHER" id="PTHR10357:SF210">
    <property type="entry name" value="MALTODEXTRIN GLUCOSIDASE"/>
    <property type="match status" value="1"/>
</dbReference>
<dbReference type="AlphaFoldDB" id="A0A4R4E3T0"/>
<evidence type="ECO:0000313" key="6">
    <source>
        <dbReference type="Proteomes" id="UP000295164"/>
    </source>
</evidence>
<proteinExistence type="predicted"/>
<keyword evidence="3" id="KW-0732">Signal</keyword>
<dbReference type="EMBL" id="SKFH01000007">
    <property type="protein sequence ID" value="TCZ73330.1"/>
    <property type="molecule type" value="Genomic_DNA"/>
</dbReference>
<evidence type="ECO:0000256" key="3">
    <source>
        <dbReference type="SAM" id="SignalP"/>
    </source>
</evidence>
<dbReference type="InterPro" id="IPR013780">
    <property type="entry name" value="Glyco_hydro_b"/>
</dbReference>
<sequence>MNKRTCCLLLLFAWAGRLSAQSPDVYPAHWWSGMNMNRIQLLLHDKGHDLSQLSPVIAYPGIRVSRTYRFTNPSYLAIDIVIAPGARPGTVPIVLKGRNRASVSIPWQLKERRAGRGKQFAQGLTQADFIYLAIADRFANGDPSNDRIPGMREQTLNRDSMYHRHGGDLQGITQHLDYLESLGVTALWLLPVLENDRPARSEHGYAITNHFKVDPRLGGAQAYRELSDALHRRGMKLVMDAVYNHTGLQHHLELDPPDSSWMHRWPRYTQTTYREQTLFDPYAAPSDTRRMSEGWFDDGMPDINHHNPHMAAYLIQSMIWQIEEFGVDGVRIDTYTYSDLDFANRCNAAILAEYPRIHLFGETRVFGTANQAYFNRNIFNTRFKSNLPGSVDFQLLYYGIKPALTEPTGWMEGVNRLYNTLANDFLNRDATRNVLLLDNHDESRFLSVVGEDWEKLKIGYMWLLTCRGIPQAYYGSELGMKGFASPDGLVRADMPGGWPGDAANAFTGAGLDARQQEVQNLVKRLGTYRKKASALKSGKLMQYVPAGDVYTYFRYDEKQTVMCILNTGSSAKEVPFSRFPERTSGFKQAVDVLSGSKYPTIGSVTVPPMRMLVLELQ</sequence>
<dbReference type="OrthoDB" id="9806009at2"/>
<feature type="signal peptide" evidence="3">
    <location>
        <begin position="1"/>
        <end position="20"/>
    </location>
</feature>
<dbReference type="Gene3D" id="2.60.40.10">
    <property type="entry name" value="Immunoglobulins"/>
    <property type="match status" value="1"/>
</dbReference>
<comment type="caution">
    <text evidence="5">The sequence shown here is derived from an EMBL/GenBank/DDBJ whole genome shotgun (WGS) entry which is preliminary data.</text>
</comment>
<gene>
    <name evidence="5" type="ORF">E0486_06565</name>
</gene>
<dbReference type="GO" id="GO:0005975">
    <property type="term" value="P:carbohydrate metabolic process"/>
    <property type="evidence" value="ECO:0007669"/>
    <property type="project" value="InterPro"/>
</dbReference>
<dbReference type="InterPro" id="IPR017853">
    <property type="entry name" value="GH"/>
</dbReference>
<evidence type="ECO:0000259" key="4">
    <source>
        <dbReference type="SMART" id="SM00642"/>
    </source>
</evidence>
<dbReference type="SUPFAM" id="SSF51445">
    <property type="entry name" value="(Trans)glycosidases"/>
    <property type="match status" value="1"/>
</dbReference>
<keyword evidence="1" id="KW-0378">Hydrolase</keyword>
<keyword evidence="6" id="KW-1185">Reference proteome</keyword>
<protein>
    <submittedName>
        <fullName evidence="5">Alpha-amylase</fullName>
    </submittedName>
</protein>
<dbReference type="Pfam" id="PF09087">
    <property type="entry name" value="Cyc-maltodext_N"/>
    <property type="match status" value="1"/>
</dbReference>
<dbReference type="InterPro" id="IPR006047">
    <property type="entry name" value="GH13_cat_dom"/>
</dbReference>
<evidence type="ECO:0000256" key="2">
    <source>
        <dbReference type="ARBA" id="ARBA00023295"/>
    </source>
</evidence>
<feature type="chain" id="PRO_5020803223" evidence="3">
    <location>
        <begin position="21"/>
        <end position="617"/>
    </location>
</feature>
<organism evidence="5 6">
    <name type="scientific">Flaviaesturariibacter aridisoli</name>
    <dbReference type="NCBI Taxonomy" id="2545761"/>
    <lineage>
        <taxon>Bacteria</taxon>
        <taxon>Pseudomonadati</taxon>
        <taxon>Bacteroidota</taxon>
        <taxon>Chitinophagia</taxon>
        <taxon>Chitinophagales</taxon>
        <taxon>Chitinophagaceae</taxon>
        <taxon>Flaviaestuariibacter</taxon>
    </lineage>
</organism>
<feature type="domain" description="Glycosyl hydrolase family 13 catalytic" evidence="4">
    <location>
        <begin position="132"/>
        <end position="514"/>
    </location>
</feature>
<keyword evidence="2" id="KW-0326">Glycosidase</keyword>
<dbReference type="Proteomes" id="UP000295164">
    <property type="component" value="Unassembled WGS sequence"/>
</dbReference>
<dbReference type="SMART" id="SM00642">
    <property type="entry name" value="Aamy"/>
    <property type="match status" value="1"/>
</dbReference>
<dbReference type="SUPFAM" id="SSF81296">
    <property type="entry name" value="E set domains"/>
    <property type="match status" value="1"/>
</dbReference>
<evidence type="ECO:0000256" key="1">
    <source>
        <dbReference type="ARBA" id="ARBA00022801"/>
    </source>
</evidence>
<dbReference type="RefSeq" id="WP_131851349.1">
    <property type="nucleotide sequence ID" value="NZ_SKFH01000007.1"/>
</dbReference>
<dbReference type="Gene3D" id="2.60.40.1180">
    <property type="entry name" value="Golgi alpha-mannosidase II"/>
    <property type="match status" value="1"/>
</dbReference>
<dbReference type="InterPro" id="IPR014756">
    <property type="entry name" value="Ig_E-set"/>
</dbReference>
<dbReference type="Gene3D" id="3.20.20.80">
    <property type="entry name" value="Glycosidases"/>
    <property type="match status" value="1"/>
</dbReference>
<dbReference type="GO" id="GO:0016798">
    <property type="term" value="F:hydrolase activity, acting on glycosyl bonds"/>
    <property type="evidence" value="ECO:0007669"/>
    <property type="project" value="UniProtKB-KW"/>
</dbReference>
<dbReference type="Pfam" id="PF00128">
    <property type="entry name" value="Alpha-amylase"/>
    <property type="match status" value="1"/>
</dbReference>
<dbReference type="InterPro" id="IPR019492">
    <property type="entry name" value="Cyclo-malto-dextrinase_C"/>
</dbReference>
<name>A0A4R4E3T0_9BACT</name>
<accession>A0A4R4E3T0</accession>
<dbReference type="InterPro" id="IPR015171">
    <property type="entry name" value="Cyc-maltodext_N"/>
</dbReference>